<dbReference type="Proteomes" id="UP000054251">
    <property type="component" value="Unassembled WGS sequence"/>
</dbReference>
<dbReference type="SUPFAM" id="SSF50978">
    <property type="entry name" value="WD40 repeat-like"/>
    <property type="match status" value="1"/>
</dbReference>
<evidence type="ECO:0000313" key="1">
    <source>
        <dbReference type="EMBL" id="KSA01913.1"/>
    </source>
</evidence>
<organism evidence="1 2">
    <name type="scientific">Debaryomyces fabryi</name>
    <dbReference type="NCBI Taxonomy" id="58627"/>
    <lineage>
        <taxon>Eukaryota</taxon>
        <taxon>Fungi</taxon>
        <taxon>Dikarya</taxon>
        <taxon>Ascomycota</taxon>
        <taxon>Saccharomycotina</taxon>
        <taxon>Pichiomycetes</taxon>
        <taxon>Debaryomycetaceae</taxon>
        <taxon>Debaryomyces</taxon>
    </lineage>
</organism>
<dbReference type="GeneID" id="26839294"/>
<accession>A0A0V1Q0C5</accession>
<dbReference type="RefSeq" id="XP_015468015.1">
    <property type="nucleotide sequence ID" value="XM_015611115.1"/>
</dbReference>
<proteinExistence type="predicted"/>
<dbReference type="InterPro" id="IPR036322">
    <property type="entry name" value="WD40_repeat_dom_sf"/>
</dbReference>
<name>A0A0V1Q0C5_9ASCO</name>
<keyword evidence="2" id="KW-1185">Reference proteome</keyword>
<reference evidence="1 2" key="1">
    <citation type="submission" date="2015-11" db="EMBL/GenBank/DDBJ databases">
        <title>The genome of Debaryomyces fabryi.</title>
        <authorList>
            <person name="Tafer H."/>
            <person name="Lopandic K."/>
        </authorList>
    </citation>
    <scope>NUCLEOTIDE SEQUENCE [LARGE SCALE GENOMIC DNA]</scope>
    <source>
        <strain evidence="1 2">CBS 789</strain>
    </source>
</reference>
<dbReference type="PANTHER" id="PTHR13268:SF0">
    <property type="entry name" value="BCAS3 MICROTUBULE ASSOCIATED CELL MIGRATION FACTOR"/>
    <property type="match status" value="1"/>
</dbReference>
<gene>
    <name evidence="1" type="ORF">AC631_02285</name>
</gene>
<sequence length="699" mass="78842">MLIVYPKSNLLEVWDWVPPSHAKVTTKCSGDTLYLQGQYTLSIPPSGPPDYGFKYTTSALLPEESKEDVSRTIEAVKILNGTVEEGHTILVLSKTKNLPLPYALEVHLLGKSNETSIQQILELPYVMQESESELEFTIKANDNFMVVSNNEGFLYLFKFDGEEYRPANFDLNLLSIRKNSCQPIINQDRLSSKLTDEEILLKTSCFDRKPIFDIVGNWLVYSPTKFEYDHLKVINNTNNKLANEFENEDIDPISSFTVKGGNRKHGSIFTPVRLPPPGPLLNRVISTLSNNALDGLFKLSEVGSTRLKAYLNKDKEKVVAKNEQDMAQSLNSISKTIGKALYSTASNTVTTIQKKTMALQPNNNQLIKIIDLSNDKIIGIFKPPGGVSNLSLSPFDLQLVHSSYRGDNFFMWDLYKLPNEISLIGKFNRGKTSAIIKEIFWFISNYDSTNIIQGNNLGFGCITKATGSVHWFNINYLSGDLTNNYPNNLTKDNLEDVPPKGQFLDSWVLSSINATKFTSLPNIANNINNKYKSDSKFNINQLAILDNNDQIKLISPLNGNHLFKYELPKTEVDEETIFENNLNAIDKSSFDTQSPEVDSITPLSQAEIETCGPYLNLVNNKNIQFSTYNFDDDSQPDYENFLKEYTEFGNNIPVTELKFKNERQKSSIEPLLSDFSEGLVMDQENLDSSMKDTSQESLD</sequence>
<dbReference type="GO" id="GO:0042594">
    <property type="term" value="P:response to starvation"/>
    <property type="evidence" value="ECO:0007669"/>
    <property type="project" value="TreeGrafter"/>
</dbReference>
<protein>
    <submittedName>
        <fullName evidence="1">Uncharacterized protein</fullName>
    </submittedName>
</protein>
<dbReference type="OrthoDB" id="4089169at2759"/>
<dbReference type="PANTHER" id="PTHR13268">
    <property type="entry name" value="BREAST CARCINOMA AMPLIFIED SEQUENCE 3"/>
    <property type="match status" value="1"/>
</dbReference>
<comment type="caution">
    <text evidence="1">The sequence shown here is derived from an EMBL/GenBank/DDBJ whole genome shotgun (WGS) entry which is preliminary data.</text>
</comment>
<dbReference type="GO" id="GO:0005737">
    <property type="term" value="C:cytoplasm"/>
    <property type="evidence" value="ECO:0007669"/>
    <property type="project" value="TreeGrafter"/>
</dbReference>
<dbReference type="InterPro" id="IPR045142">
    <property type="entry name" value="BCAS3-like"/>
</dbReference>
<evidence type="ECO:0000313" key="2">
    <source>
        <dbReference type="Proteomes" id="UP000054251"/>
    </source>
</evidence>
<dbReference type="EMBL" id="LMYN01000039">
    <property type="protein sequence ID" value="KSA01913.1"/>
    <property type="molecule type" value="Genomic_DNA"/>
</dbReference>
<dbReference type="AlphaFoldDB" id="A0A0V1Q0C5"/>
<dbReference type="GO" id="GO:0006914">
    <property type="term" value="P:autophagy"/>
    <property type="evidence" value="ECO:0007669"/>
    <property type="project" value="InterPro"/>
</dbReference>